<keyword evidence="2" id="KW-1185">Reference proteome</keyword>
<gene>
    <name evidence="1" type="ORF">IFR04_005847</name>
</gene>
<dbReference type="Gene3D" id="3.40.50.720">
    <property type="entry name" value="NAD(P)-binding Rossmann-like Domain"/>
    <property type="match status" value="1"/>
</dbReference>
<sequence length="80" mass="9068">MSQLKRPSLAIIDDYLVTSASHFTKIPPSHLQIITFKDTIIPVNEVETARLVERLRPFDAISTIRERTAFLAHFFASSPT</sequence>
<organism evidence="1 2">
    <name type="scientific">Cadophora malorum</name>
    <dbReference type="NCBI Taxonomy" id="108018"/>
    <lineage>
        <taxon>Eukaryota</taxon>
        <taxon>Fungi</taxon>
        <taxon>Dikarya</taxon>
        <taxon>Ascomycota</taxon>
        <taxon>Pezizomycotina</taxon>
        <taxon>Leotiomycetes</taxon>
        <taxon>Helotiales</taxon>
        <taxon>Ploettnerulaceae</taxon>
        <taxon>Cadophora</taxon>
    </lineage>
</organism>
<dbReference type="AlphaFoldDB" id="A0A8H7TLC1"/>
<comment type="caution">
    <text evidence="1">The sequence shown here is derived from an EMBL/GenBank/DDBJ whole genome shotgun (WGS) entry which is preliminary data.</text>
</comment>
<protein>
    <submittedName>
        <fullName evidence="1">Uncharacterized protein</fullName>
    </submittedName>
</protein>
<reference evidence="1" key="1">
    <citation type="submission" date="2021-02" db="EMBL/GenBank/DDBJ databases">
        <title>Genome sequence Cadophora malorum strain M34.</title>
        <authorList>
            <person name="Stefanovic E."/>
            <person name="Vu D."/>
            <person name="Scully C."/>
            <person name="Dijksterhuis J."/>
            <person name="Roader J."/>
            <person name="Houbraken J."/>
        </authorList>
    </citation>
    <scope>NUCLEOTIDE SEQUENCE</scope>
    <source>
        <strain evidence="1">M34</strain>
    </source>
</reference>
<dbReference type="OrthoDB" id="298012at2759"/>
<proteinExistence type="predicted"/>
<evidence type="ECO:0000313" key="2">
    <source>
        <dbReference type="Proteomes" id="UP000664132"/>
    </source>
</evidence>
<accession>A0A8H7TLC1</accession>
<name>A0A8H7TLC1_9HELO</name>
<evidence type="ECO:0000313" key="1">
    <source>
        <dbReference type="EMBL" id="KAG4420978.1"/>
    </source>
</evidence>
<dbReference type="Proteomes" id="UP000664132">
    <property type="component" value="Unassembled WGS sequence"/>
</dbReference>
<dbReference type="EMBL" id="JAFJYH010000073">
    <property type="protein sequence ID" value="KAG4420978.1"/>
    <property type="molecule type" value="Genomic_DNA"/>
</dbReference>